<evidence type="ECO:0000313" key="1">
    <source>
        <dbReference type="EMBL" id="GGB76349.1"/>
    </source>
</evidence>
<evidence type="ECO:0000313" key="2">
    <source>
        <dbReference type="Proteomes" id="UP000615760"/>
    </source>
</evidence>
<dbReference type="EMBL" id="BMJE01000003">
    <property type="protein sequence ID" value="GGB76349.1"/>
    <property type="molecule type" value="Genomic_DNA"/>
</dbReference>
<dbReference type="RefSeq" id="WP_188620679.1">
    <property type="nucleotide sequence ID" value="NZ_BMJE01000003.1"/>
</dbReference>
<gene>
    <name evidence="1" type="ORF">GCM10007424_15430</name>
</gene>
<comment type="caution">
    <text evidence="1">The sequence shown here is derived from an EMBL/GenBank/DDBJ whole genome shotgun (WGS) entry which is preliminary data.</text>
</comment>
<keyword evidence="2" id="KW-1185">Reference proteome</keyword>
<dbReference type="Proteomes" id="UP000615760">
    <property type="component" value="Unassembled WGS sequence"/>
</dbReference>
<sequence length="138" mass="15981">MKSIHLLKIYIPILLLCFGCASQKKQLITPNNPFVIEVKSFKIDGEAFYQTQKSDTLRNNRSLPVKLYDIYYLQLVINEQKEEGNSGKELEYLLYETKNGVATVLLKKKIPLKEKIITITENSDEKAKIQLEILVEFK</sequence>
<evidence type="ECO:0008006" key="3">
    <source>
        <dbReference type="Google" id="ProtNLM"/>
    </source>
</evidence>
<accession>A0ABQ1JTD6</accession>
<proteinExistence type="predicted"/>
<protein>
    <recommendedName>
        <fullName evidence="3">Lipoprotein</fullName>
    </recommendedName>
</protein>
<reference evidence="2" key="1">
    <citation type="journal article" date="2019" name="Int. J. Syst. Evol. Microbiol.">
        <title>The Global Catalogue of Microorganisms (GCM) 10K type strain sequencing project: providing services to taxonomists for standard genome sequencing and annotation.</title>
        <authorList>
            <consortium name="The Broad Institute Genomics Platform"/>
            <consortium name="The Broad Institute Genome Sequencing Center for Infectious Disease"/>
            <person name="Wu L."/>
            <person name="Ma J."/>
        </authorList>
    </citation>
    <scope>NUCLEOTIDE SEQUENCE [LARGE SCALE GENOMIC DNA]</scope>
    <source>
        <strain evidence="2">CGMCC 1.15461</strain>
    </source>
</reference>
<organism evidence="1 2">
    <name type="scientific">Flavobacterium suaedae</name>
    <dbReference type="NCBI Taxonomy" id="1767027"/>
    <lineage>
        <taxon>Bacteria</taxon>
        <taxon>Pseudomonadati</taxon>
        <taxon>Bacteroidota</taxon>
        <taxon>Flavobacteriia</taxon>
        <taxon>Flavobacteriales</taxon>
        <taxon>Flavobacteriaceae</taxon>
        <taxon>Flavobacterium</taxon>
    </lineage>
</organism>
<name>A0ABQ1JTD6_9FLAO</name>